<evidence type="ECO:0000256" key="5">
    <source>
        <dbReference type="ARBA" id="ARBA00023136"/>
    </source>
</evidence>
<organism evidence="7 8">
    <name type="scientific">Cotesia congregata</name>
    <name type="common">Parasitoid wasp</name>
    <name type="synonym">Apanteles congregatus</name>
    <dbReference type="NCBI Taxonomy" id="51543"/>
    <lineage>
        <taxon>Eukaryota</taxon>
        <taxon>Metazoa</taxon>
        <taxon>Ecdysozoa</taxon>
        <taxon>Arthropoda</taxon>
        <taxon>Hexapoda</taxon>
        <taxon>Insecta</taxon>
        <taxon>Pterygota</taxon>
        <taxon>Neoptera</taxon>
        <taxon>Endopterygota</taxon>
        <taxon>Hymenoptera</taxon>
        <taxon>Apocrita</taxon>
        <taxon>Ichneumonoidea</taxon>
        <taxon>Braconidae</taxon>
        <taxon>Microgastrinae</taxon>
        <taxon>Cotesia</taxon>
    </lineage>
</organism>
<name>A0A8J2EI15_COTCN</name>
<feature type="transmembrane region" description="Helical" evidence="6">
    <location>
        <begin position="30"/>
        <end position="55"/>
    </location>
</feature>
<dbReference type="Pfam" id="PF05653">
    <property type="entry name" value="Mg_trans_NIPA"/>
    <property type="match status" value="1"/>
</dbReference>
<proteinExistence type="inferred from homology"/>
<sequence>MENYLTWFFLLSIIICIMIQMNYLNKALDLFNTAIVTPIYYVGFTSFVLITTSILFDEWKHMNIQNFICNLCGLFVIIIAIFLLNAFKDLNITYNNIKQLSINNSNFQRDCNSSGDFNNFDNDNNVLELNEERGAKGPLKMTTKTWKKGCHYSNIQENTTTTKYTSFTPLDLLLARSASTFHRELFNYRETKAKPIEAVVN</sequence>
<evidence type="ECO:0000256" key="4">
    <source>
        <dbReference type="ARBA" id="ARBA00022989"/>
    </source>
</evidence>
<feature type="transmembrane region" description="Helical" evidence="6">
    <location>
        <begin position="7"/>
        <end position="24"/>
    </location>
</feature>
<comment type="caution">
    <text evidence="7">The sequence shown here is derived from an EMBL/GenBank/DDBJ whole genome shotgun (WGS) entry which is preliminary data.</text>
</comment>
<dbReference type="PANTHER" id="PTHR12570">
    <property type="match status" value="1"/>
</dbReference>
<evidence type="ECO:0000313" key="8">
    <source>
        <dbReference type="Proteomes" id="UP000786811"/>
    </source>
</evidence>
<dbReference type="GO" id="GO:0016020">
    <property type="term" value="C:membrane"/>
    <property type="evidence" value="ECO:0007669"/>
    <property type="project" value="UniProtKB-SubCell"/>
</dbReference>
<feature type="transmembrane region" description="Helical" evidence="6">
    <location>
        <begin position="67"/>
        <end position="87"/>
    </location>
</feature>
<protein>
    <submittedName>
        <fullName evidence="7">Similar to NIPA2: Magnesium transporter NIPA2 (Bos taurus)</fullName>
    </submittedName>
</protein>
<evidence type="ECO:0000256" key="2">
    <source>
        <dbReference type="ARBA" id="ARBA00007230"/>
    </source>
</evidence>
<dbReference type="InterPro" id="IPR008521">
    <property type="entry name" value="Mg_trans_NIPA"/>
</dbReference>
<dbReference type="Proteomes" id="UP000786811">
    <property type="component" value="Unassembled WGS sequence"/>
</dbReference>
<dbReference type="OrthoDB" id="6428174at2759"/>
<accession>A0A8J2EI15</accession>
<dbReference type="AlphaFoldDB" id="A0A8J2EI15"/>
<dbReference type="EMBL" id="CAJNRD030001114">
    <property type="protein sequence ID" value="CAG5073234.1"/>
    <property type="molecule type" value="Genomic_DNA"/>
</dbReference>
<comment type="subcellular location">
    <subcellularLocation>
        <location evidence="1">Membrane</location>
        <topology evidence="1">Multi-pass membrane protein</topology>
    </subcellularLocation>
</comment>
<evidence type="ECO:0000256" key="6">
    <source>
        <dbReference type="SAM" id="Phobius"/>
    </source>
</evidence>
<keyword evidence="5 6" id="KW-0472">Membrane</keyword>
<keyword evidence="3 6" id="KW-0812">Transmembrane</keyword>
<keyword evidence="4 6" id="KW-1133">Transmembrane helix</keyword>
<keyword evidence="8" id="KW-1185">Reference proteome</keyword>
<evidence type="ECO:0000256" key="3">
    <source>
        <dbReference type="ARBA" id="ARBA00022692"/>
    </source>
</evidence>
<evidence type="ECO:0000256" key="1">
    <source>
        <dbReference type="ARBA" id="ARBA00004141"/>
    </source>
</evidence>
<gene>
    <name evidence="7" type="ORF">HICCMSTLAB_LOCUS236</name>
</gene>
<comment type="similarity">
    <text evidence="2">Belongs to the NIPA family.</text>
</comment>
<evidence type="ECO:0000313" key="7">
    <source>
        <dbReference type="EMBL" id="CAG5073234.1"/>
    </source>
</evidence>
<reference evidence="7" key="1">
    <citation type="submission" date="2021-04" db="EMBL/GenBank/DDBJ databases">
        <authorList>
            <person name="Chebbi M.A.C M."/>
        </authorList>
    </citation>
    <scope>NUCLEOTIDE SEQUENCE</scope>
</reference>
<dbReference type="GO" id="GO:0015095">
    <property type="term" value="F:magnesium ion transmembrane transporter activity"/>
    <property type="evidence" value="ECO:0007669"/>
    <property type="project" value="InterPro"/>
</dbReference>
<dbReference type="PANTHER" id="PTHR12570:SF92">
    <property type="entry name" value="SPICHTHYIN, ISOFORM B"/>
    <property type="match status" value="1"/>
</dbReference>